<proteinExistence type="predicted"/>
<reference evidence="2 3" key="1">
    <citation type="submission" date="2024-10" db="EMBL/GenBank/DDBJ databases">
        <authorList>
            <person name="Riesco R."/>
        </authorList>
    </citation>
    <scope>NUCLEOTIDE SEQUENCE [LARGE SCALE GENOMIC DNA]</scope>
    <source>
        <strain evidence="2 3">NCIMB 15449</strain>
    </source>
</reference>
<evidence type="ECO:0000313" key="3">
    <source>
        <dbReference type="Proteomes" id="UP001609175"/>
    </source>
</evidence>
<evidence type="ECO:0000256" key="1">
    <source>
        <dbReference type="SAM" id="SignalP"/>
    </source>
</evidence>
<feature type="chain" id="PRO_5046520326" evidence="1">
    <location>
        <begin position="34"/>
        <end position="191"/>
    </location>
</feature>
<sequence length="191" mass="19211">MRTQDFTTGRRTLAASALLALGLATFAPAGASADPMPVAPPPITSMNAAPNVAFSQQGGMFIADAPTNQVVHMTATARPSTLPFGPLAGPMAVTANGAGDVFVADTGHNRVLGLAAGTTTPFEVPIEGLVAPQALGINSLGDLVVTDAVRVQAVRIERKPVAGPGDPGFDVLATPPPPAVLKTCIGIIVIC</sequence>
<organism evidence="2 3">
    <name type="scientific">Antrihabitans spumae</name>
    <dbReference type="NCBI Taxonomy" id="3373370"/>
    <lineage>
        <taxon>Bacteria</taxon>
        <taxon>Bacillati</taxon>
        <taxon>Actinomycetota</taxon>
        <taxon>Actinomycetes</taxon>
        <taxon>Mycobacteriales</taxon>
        <taxon>Nocardiaceae</taxon>
        <taxon>Antrihabitans</taxon>
    </lineage>
</organism>
<dbReference type="Proteomes" id="UP001609175">
    <property type="component" value="Unassembled WGS sequence"/>
</dbReference>
<gene>
    <name evidence="2" type="ORF">ACHIPZ_03175</name>
</gene>
<accession>A0ABW7JKR7</accession>
<dbReference type="InterPro" id="IPR011042">
    <property type="entry name" value="6-blade_b-propeller_TolB-like"/>
</dbReference>
<dbReference type="EMBL" id="JBIMSO010000011">
    <property type="protein sequence ID" value="MFH5207224.1"/>
    <property type="molecule type" value="Genomic_DNA"/>
</dbReference>
<keyword evidence="1" id="KW-0732">Signal</keyword>
<protein>
    <submittedName>
        <fullName evidence="2">Uncharacterized protein</fullName>
    </submittedName>
</protein>
<comment type="caution">
    <text evidence="2">The sequence shown here is derived from an EMBL/GenBank/DDBJ whole genome shotgun (WGS) entry which is preliminary data.</text>
</comment>
<name>A0ABW7JKR7_9NOCA</name>
<evidence type="ECO:0000313" key="2">
    <source>
        <dbReference type="EMBL" id="MFH5207224.1"/>
    </source>
</evidence>
<dbReference type="SUPFAM" id="SSF101898">
    <property type="entry name" value="NHL repeat"/>
    <property type="match status" value="1"/>
</dbReference>
<feature type="signal peptide" evidence="1">
    <location>
        <begin position="1"/>
        <end position="33"/>
    </location>
</feature>
<dbReference type="Gene3D" id="2.120.10.30">
    <property type="entry name" value="TolB, C-terminal domain"/>
    <property type="match status" value="1"/>
</dbReference>
<dbReference type="RefSeq" id="WP_395112652.1">
    <property type="nucleotide sequence ID" value="NZ_JBIMSO010000011.1"/>
</dbReference>